<dbReference type="EMBL" id="JAWJWF010000006">
    <property type="protein sequence ID" value="KAK6631483.1"/>
    <property type="molecule type" value="Genomic_DNA"/>
</dbReference>
<evidence type="ECO:0000256" key="1">
    <source>
        <dbReference type="SAM" id="MobiDB-lite"/>
    </source>
</evidence>
<keyword evidence="3" id="KW-1185">Reference proteome</keyword>
<feature type="region of interest" description="Disordered" evidence="1">
    <location>
        <begin position="105"/>
        <end position="124"/>
    </location>
</feature>
<dbReference type="Proteomes" id="UP001359485">
    <property type="component" value="Unassembled WGS sequence"/>
</dbReference>
<sequence>MTYGFRKNQKASPKTMKKKSNKWHVTSVQLKAVNWQVTGEKNEIKKQNPLISPCCEAPADIVPGTFLAEILSLGWEKDGEAEAEAHYLGKIVKVFQERLVAGKLEKKHGDEEEPRELQDGGNRKKLFELSEDTSMLGTKATPLKLINFLSLSIYFTISEV</sequence>
<evidence type="ECO:0000313" key="3">
    <source>
        <dbReference type="Proteomes" id="UP001359485"/>
    </source>
</evidence>
<gene>
    <name evidence="2" type="ORF">RUM44_006010</name>
</gene>
<feature type="region of interest" description="Disordered" evidence="1">
    <location>
        <begin position="1"/>
        <end position="21"/>
    </location>
</feature>
<name>A0ABR1AYQ4_POLSC</name>
<comment type="caution">
    <text evidence="2">The sequence shown here is derived from an EMBL/GenBank/DDBJ whole genome shotgun (WGS) entry which is preliminary data.</text>
</comment>
<accession>A0ABR1AYQ4</accession>
<evidence type="ECO:0000313" key="2">
    <source>
        <dbReference type="EMBL" id="KAK6631483.1"/>
    </source>
</evidence>
<protein>
    <submittedName>
        <fullName evidence="2">Uncharacterized protein</fullName>
    </submittedName>
</protein>
<proteinExistence type="predicted"/>
<reference evidence="2 3" key="1">
    <citation type="submission" date="2023-09" db="EMBL/GenBank/DDBJ databases">
        <title>Genomes of two closely related lineages of the louse Polyplax serrata with different host specificities.</title>
        <authorList>
            <person name="Martinu J."/>
            <person name="Tarabai H."/>
            <person name="Stefka J."/>
            <person name="Hypsa V."/>
        </authorList>
    </citation>
    <scope>NUCLEOTIDE SEQUENCE [LARGE SCALE GENOMIC DNA]</scope>
    <source>
        <strain evidence="2">98ZLc_SE</strain>
    </source>
</reference>
<organism evidence="2 3">
    <name type="scientific">Polyplax serrata</name>
    <name type="common">Common mouse louse</name>
    <dbReference type="NCBI Taxonomy" id="468196"/>
    <lineage>
        <taxon>Eukaryota</taxon>
        <taxon>Metazoa</taxon>
        <taxon>Ecdysozoa</taxon>
        <taxon>Arthropoda</taxon>
        <taxon>Hexapoda</taxon>
        <taxon>Insecta</taxon>
        <taxon>Pterygota</taxon>
        <taxon>Neoptera</taxon>
        <taxon>Paraneoptera</taxon>
        <taxon>Psocodea</taxon>
        <taxon>Troctomorpha</taxon>
        <taxon>Phthiraptera</taxon>
        <taxon>Anoplura</taxon>
        <taxon>Polyplacidae</taxon>
        <taxon>Polyplax</taxon>
    </lineage>
</organism>